<dbReference type="InterPro" id="IPR051532">
    <property type="entry name" value="Ester_Hydrolysis_Enzymes"/>
</dbReference>
<dbReference type="InterPro" id="IPR013830">
    <property type="entry name" value="SGNH_hydro"/>
</dbReference>
<dbReference type="Pfam" id="PF13472">
    <property type="entry name" value="Lipase_GDSL_2"/>
    <property type="match status" value="1"/>
</dbReference>
<keyword evidence="3" id="KW-1185">Reference proteome</keyword>
<accession>A0A7X5C550</accession>
<dbReference type="SUPFAM" id="SSF52266">
    <property type="entry name" value="SGNH hydrolase"/>
    <property type="match status" value="1"/>
</dbReference>
<dbReference type="OrthoDB" id="193632at2"/>
<dbReference type="AlphaFoldDB" id="A0A7X5C550"/>
<dbReference type="RefSeq" id="WP_161704572.1">
    <property type="nucleotide sequence ID" value="NZ_JAAAMU010000025.1"/>
</dbReference>
<reference evidence="2 3" key="1">
    <citation type="submission" date="2020-01" db="EMBL/GenBank/DDBJ databases">
        <title>Paenibacillus soybeanensis sp. nov. isolated from the nodules of soybean (Glycine max(L.) Merr).</title>
        <authorList>
            <person name="Wang H."/>
        </authorList>
    </citation>
    <scope>NUCLEOTIDE SEQUENCE [LARGE SCALE GENOMIC DNA]</scope>
    <source>
        <strain evidence="2 3">DSM 23054</strain>
    </source>
</reference>
<proteinExistence type="predicted"/>
<sequence length="298" mass="34368">MRAHAEDTMYVEGIDFKVDYENGRIYRTLESRIPDWSMHPLCGIREFDHTQYSDYSNLSYTMYVKYEYESESFKKVASPNRLQYAELELFLTKLRYGKEVAIMIFGDSISTGADTSVENKSYFERLSSDLRSRYPGCRIHIDNRSIGGETSEDGIARIHNELENIQPDLAIVGFGMNDQNKYAHGNGVPLARYESNMIAIVNAMREKHAAALILLTPCEPNPEWQHTSGDLARYAETLRRIGKERNVPIADVHRLWMSELEAGKSPESLLLNNINHPNDYGHWIYYEALRDLFFPCSE</sequence>
<dbReference type="Gene3D" id="3.40.50.1110">
    <property type="entry name" value="SGNH hydrolase"/>
    <property type="match status" value="1"/>
</dbReference>
<dbReference type="PANTHER" id="PTHR30383">
    <property type="entry name" value="THIOESTERASE 1/PROTEASE 1/LYSOPHOSPHOLIPASE L1"/>
    <property type="match status" value="1"/>
</dbReference>
<evidence type="ECO:0000313" key="3">
    <source>
        <dbReference type="Proteomes" id="UP000558113"/>
    </source>
</evidence>
<evidence type="ECO:0000313" key="2">
    <source>
        <dbReference type="EMBL" id="NBC73024.1"/>
    </source>
</evidence>
<comment type="caution">
    <text evidence="2">The sequence shown here is derived from an EMBL/GenBank/DDBJ whole genome shotgun (WGS) entry which is preliminary data.</text>
</comment>
<dbReference type="GO" id="GO:0004622">
    <property type="term" value="F:phosphatidylcholine lysophospholipase activity"/>
    <property type="evidence" value="ECO:0007669"/>
    <property type="project" value="TreeGrafter"/>
</dbReference>
<protein>
    <recommendedName>
        <fullName evidence="1">SGNH hydrolase-type esterase domain-containing protein</fullName>
    </recommendedName>
</protein>
<dbReference type="Proteomes" id="UP000558113">
    <property type="component" value="Unassembled WGS sequence"/>
</dbReference>
<evidence type="ECO:0000259" key="1">
    <source>
        <dbReference type="Pfam" id="PF13472"/>
    </source>
</evidence>
<gene>
    <name evidence="2" type="ORF">GT003_29035</name>
</gene>
<organism evidence="2 3">
    <name type="scientific">Paenibacillus sacheonensis</name>
    <dbReference type="NCBI Taxonomy" id="742054"/>
    <lineage>
        <taxon>Bacteria</taxon>
        <taxon>Bacillati</taxon>
        <taxon>Bacillota</taxon>
        <taxon>Bacilli</taxon>
        <taxon>Bacillales</taxon>
        <taxon>Paenibacillaceae</taxon>
        <taxon>Paenibacillus</taxon>
    </lineage>
</organism>
<dbReference type="InterPro" id="IPR036514">
    <property type="entry name" value="SGNH_hydro_sf"/>
</dbReference>
<feature type="domain" description="SGNH hydrolase-type esterase" evidence="1">
    <location>
        <begin position="104"/>
        <end position="283"/>
    </location>
</feature>
<dbReference type="EMBL" id="JAAAMU010000025">
    <property type="protein sequence ID" value="NBC73024.1"/>
    <property type="molecule type" value="Genomic_DNA"/>
</dbReference>
<dbReference type="PANTHER" id="PTHR30383:SF5">
    <property type="entry name" value="SGNH HYDROLASE-TYPE ESTERASE DOMAIN-CONTAINING PROTEIN"/>
    <property type="match status" value="1"/>
</dbReference>
<name>A0A7X5C550_9BACL</name>